<dbReference type="AlphaFoldDB" id="A0AAD4XAD4"/>
<dbReference type="Proteomes" id="UP001202328">
    <property type="component" value="Unassembled WGS sequence"/>
</dbReference>
<dbReference type="InterPro" id="IPR026270">
    <property type="entry name" value="SRP72"/>
</dbReference>
<protein>
    <recommendedName>
        <fullName evidence="4">Signal recognition particle subunit SRP72</fullName>
    </recommendedName>
</protein>
<organism evidence="2 3">
    <name type="scientific">Papaver atlanticum</name>
    <dbReference type="NCBI Taxonomy" id="357466"/>
    <lineage>
        <taxon>Eukaryota</taxon>
        <taxon>Viridiplantae</taxon>
        <taxon>Streptophyta</taxon>
        <taxon>Embryophyta</taxon>
        <taxon>Tracheophyta</taxon>
        <taxon>Spermatophyta</taxon>
        <taxon>Magnoliopsida</taxon>
        <taxon>Ranunculales</taxon>
        <taxon>Papaveraceae</taxon>
        <taxon>Papaveroideae</taxon>
        <taxon>Papaver</taxon>
    </lineage>
</organism>
<keyword evidence="1" id="KW-0812">Transmembrane</keyword>
<dbReference type="Gene3D" id="1.25.40.10">
    <property type="entry name" value="Tetratricopeptide repeat domain"/>
    <property type="match status" value="2"/>
</dbReference>
<dbReference type="GO" id="GO:0006614">
    <property type="term" value="P:SRP-dependent cotranslational protein targeting to membrane"/>
    <property type="evidence" value="ECO:0007669"/>
    <property type="project" value="InterPro"/>
</dbReference>
<gene>
    <name evidence="2" type="ORF">MKW98_002349</name>
</gene>
<comment type="caution">
    <text evidence="2">The sequence shown here is derived from an EMBL/GenBank/DDBJ whole genome shotgun (WGS) entry which is preliminary data.</text>
</comment>
<dbReference type="PANTHER" id="PTHR14094">
    <property type="entry name" value="SIGNAL RECOGNITION PARTICLE 72"/>
    <property type="match status" value="1"/>
</dbReference>
<reference evidence="2" key="1">
    <citation type="submission" date="2022-04" db="EMBL/GenBank/DDBJ databases">
        <title>A functionally conserved STORR gene fusion in Papaver species that diverged 16.8 million years ago.</title>
        <authorList>
            <person name="Catania T."/>
        </authorList>
    </citation>
    <scope>NUCLEOTIDE SEQUENCE</scope>
    <source>
        <strain evidence="2">S-188037</strain>
    </source>
</reference>
<keyword evidence="3" id="KW-1185">Reference proteome</keyword>
<sequence>MAPKAKQKPKSSPLQPAVAIEDLFTISIVMFIIQNLKKLLKLQIKVIFFPNLMKFFFFFFFHSWIFVILFCFVCVVLAIAAGDEDALNCKIVALIKADNIDLALSTIKSSKNVTVDFGFYKAYCLYRQNKLDEAMDSLSSLERTSATMQLETQILYRLGKMELCMDLYQKLQNLKIDSLEINIVAGLVSAGRAFEVQGTLNALKVKPNSSFELAYNNACSLIERQKYVEAEQQLLSARRIGQETLMEDNWADDEIEMELAPIAVQLAYVRQLLGHPKEAIETYMDIITRNLSDDSSLAVAINNLISLKGPKDASDGLRKLDKLIEKGNAAHGFQLARGLDLKLSPKQKEAIYTNRVLLLLHASRLDQALELVTAFSDMFPGSVMPTLLQAAVFVKENKSVKTEEILGQFANQFPER</sequence>
<accession>A0AAD4XAD4</accession>
<dbReference type="EMBL" id="JAJJMB010012161">
    <property type="protein sequence ID" value="KAI3884957.1"/>
    <property type="molecule type" value="Genomic_DNA"/>
</dbReference>
<proteinExistence type="predicted"/>
<evidence type="ECO:0000256" key="1">
    <source>
        <dbReference type="SAM" id="Phobius"/>
    </source>
</evidence>
<keyword evidence="1" id="KW-0472">Membrane</keyword>
<dbReference type="PANTHER" id="PTHR14094:SF9">
    <property type="entry name" value="SIGNAL RECOGNITION PARTICLE SUBUNIT SRP72"/>
    <property type="match status" value="1"/>
</dbReference>
<dbReference type="GO" id="GO:0043022">
    <property type="term" value="F:ribosome binding"/>
    <property type="evidence" value="ECO:0007669"/>
    <property type="project" value="TreeGrafter"/>
</dbReference>
<dbReference type="InterPro" id="IPR011990">
    <property type="entry name" value="TPR-like_helical_dom_sf"/>
</dbReference>
<name>A0AAD4XAD4_9MAGN</name>
<keyword evidence="1" id="KW-1133">Transmembrane helix</keyword>
<evidence type="ECO:0000313" key="3">
    <source>
        <dbReference type="Proteomes" id="UP001202328"/>
    </source>
</evidence>
<dbReference type="GO" id="GO:0008312">
    <property type="term" value="F:7S RNA binding"/>
    <property type="evidence" value="ECO:0007669"/>
    <property type="project" value="TreeGrafter"/>
</dbReference>
<feature type="transmembrane region" description="Helical" evidence="1">
    <location>
        <begin position="55"/>
        <end position="81"/>
    </location>
</feature>
<evidence type="ECO:0000313" key="2">
    <source>
        <dbReference type="EMBL" id="KAI3884957.1"/>
    </source>
</evidence>
<evidence type="ECO:0008006" key="4">
    <source>
        <dbReference type="Google" id="ProtNLM"/>
    </source>
</evidence>
<dbReference type="SUPFAM" id="SSF48452">
    <property type="entry name" value="TPR-like"/>
    <property type="match status" value="1"/>
</dbReference>
<dbReference type="GO" id="GO:0005786">
    <property type="term" value="C:signal recognition particle, endoplasmic reticulum targeting"/>
    <property type="evidence" value="ECO:0007669"/>
    <property type="project" value="TreeGrafter"/>
</dbReference>